<evidence type="ECO:0000259" key="1">
    <source>
        <dbReference type="PROSITE" id="PS50887"/>
    </source>
</evidence>
<proteinExistence type="predicted"/>
<dbReference type="SUPFAM" id="SSF55073">
    <property type="entry name" value="Nucleotide cyclase"/>
    <property type="match status" value="1"/>
</dbReference>
<dbReference type="OrthoDB" id="9783388at2"/>
<feature type="domain" description="GGDEF" evidence="1">
    <location>
        <begin position="129"/>
        <end position="262"/>
    </location>
</feature>
<dbReference type="Proteomes" id="UP000184196">
    <property type="component" value="Unassembled WGS sequence"/>
</dbReference>
<protein>
    <submittedName>
        <fullName evidence="2">Diguanylate cyclase (GGDEF) domain-containing protein</fullName>
    </submittedName>
</protein>
<dbReference type="Gene3D" id="3.30.70.270">
    <property type="match status" value="1"/>
</dbReference>
<dbReference type="PANTHER" id="PTHR45138:SF9">
    <property type="entry name" value="DIGUANYLATE CYCLASE DGCM-RELATED"/>
    <property type="match status" value="1"/>
</dbReference>
<organism evidence="2 3">
    <name type="scientific">Desulfofundulus australicus DSM 11792</name>
    <dbReference type="NCBI Taxonomy" id="1121425"/>
    <lineage>
        <taxon>Bacteria</taxon>
        <taxon>Bacillati</taxon>
        <taxon>Bacillota</taxon>
        <taxon>Clostridia</taxon>
        <taxon>Eubacteriales</taxon>
        <taxon>Peptococcaceae</taxon>
        <taxon>Desulfofundulus</taxon>
    </lineage>
</organism>
<dbReference type="NCBIfam" id="TIGR00254">
    <property type="entry name" value="GGDEF"/>
    <property type="match status" value="1"/>
</dbReference>
<gene>
    <name evidence="2" type="ORF">SAMN02745218_02052</name>
</gene>
<dbReference type="PANTHER" id="PTHR45138">
    <property type="entry name" value="REGULATORY COMPONENTS OF SENSORY TRANSDUCTION SYSTEM"/>
    <property type="match status" value="1"/>
</dbReference>
<evidence type="ECO:0000313" key="3">
    <source>
        <dbReference type="Proteomes" id="UP000184196"/>
    </source>
</evidence>
<sequence length="270" mass="30349">MASEAFYNTYKNYLERYVCEGGTEGVLVEAYQDLTHSLDEKHVQAANILDIHTRALREVMGIRRDSDPVQWIYIDRATEFLAQILVVIDSFLLQLKDRIEHDPLTGLYNRLALYPLLNQLLREAQRKEKPLVVAMLDLDDFKVINDRFGHHAGDQVLCAAAGIIKKALRAADKVVRYGGEEFIIMLPDTSLNRSQIALERIRSQIAGQRLLPEMDVVVTASIGATEYSGRGTASVNDLIAQADRAMYKAKKEGKNMVACVEPESPGKQEE</sequence>
<accession>A0A1M5B165</accession>
<dbReference type="GO" id="GO:0052621">
    <property type="term" value="F:diguanylate cyclase activity"/>
    <property type="evidence" value="ECO:0007669"/>
    <property type="project" value="TreeGrafter"/>
</dbReference>
<dbReference type="InterPro" id="IPR000160">
    <property type="entry name" value="GGDEF_dom"/>
</dbReference>
<dbReference type="CDD" id="cd01949">
    <property type="entry name" value="GGDEF"/>
    <property type="match status" value="1"/>
</dbReference>
<keyword evidence="3" id="KW-1185">Reference proteome</keyword>
<dbReference type="InterPro" id="IPR029787">
    <property type="entry name" value="Nucleotide_cyclase"/>
</dbReference>
<dbReference type="InterPro" id="IPR050469">
    <property type="entry name" value="Diguanylate_Cyclase"/>
</dbReference>
<dbReference type="PROSITE" id="PS50887">
    <property type="entry name" value="GGDEF"/>
    <property type="match status" value="1"/>
</dbReference>
<dbReference type="FunFam" id="3.30.70.270:FF:000001">
    <property type="entry name" value="Diguanylate cyclase domain protein"/>
    <property type="match status" value="1"/>
</dbReference>
<dbReference type="Pfam" id="PF00990">
    <property type="entry name" value="GGDEF"/>
    <property type="match status" value="1"/>
</dbReference>
<dbReference type="SMART" id="SM00267">
    <property type="entry name" value="GGDEF"/>
    <property type="match status" value="1"/>
</dbReference>
<dbReference type="InterPro" id="IPR043128">
    <property type="entry name" value="Rev_trsase/Diguanyl_cyclase"/>
</dbReference>
<reference evidence="3" key="1">
    <citation type="submission" date="2016-11" db="EMBL/GenBank/DDBJ databases">
        <authorList>
            <person name="Varghese N."/>
            <person name="Submissions S."/>
        </authorList>
    </citation>
    <scope>NUCLEOTIDE SEQUENCE [LARGE SCALE GENOMIC DNA]</scope>
    <source>
        <strain evidence="3">DSM 11792</strain>
    </source>
</reference>
<evidence type="ECO:0000313" key="2">
    <source>
        <dbReference type="EMBL" id="SHF36166.1"/>
    </source>
</evidence>
<dbReference type="EMBL" id="FQUW01000025">
    <property type="protein sequence ID" value="SHF36166.1"/>
    <property type="molecule type" value="Genomic_DNA"/>
</dbReference>
<name>A0A1M5B165_9FIRM</name>
<dbReference type="AlphaFoldDB" id="A0A1M5B165"/>